<keyword evidence="2" id="KW-0812">Transmembrane</keyword>
<dbReference type="EMBL" id="REGN01000289">
    <property type="protein sequence ID" value="RNA43021.1"/>
    <property type="molecule type" value="Genomic_DNA"/>
</dbReference>
<dbReference type="AlphaFoldDB" id="A0A3M7T4V7"/>
<dbReference type="Pfam" id="PF13908">
    <property type="entry name" value="Shisa_N"/>
    <property type="match status" value="1"/>
</dbReference>
<feature type="compositionally biased region" description="Low complexity" evidence="1">
    <location>
        <begin position="143"/>
        <end position="161"/>
    </location>
</feature>
<dbReference type="OrthoDB" id="10025410at2759"/>
<gene>
    <name evidence="4" type="ORF">BpHYR1_008534</name>
</gene>
<accession>A0A3M7T4V7</accession>
<keyword evidence="2" id="KW-0472">Membrane</keyword>
<dbReference type="InterPro" id="IPR053891">
    <property type="entry name" value="Shisa_N"/>
</dbReference>
<evidence type="ECO:0000259" key="3">
    <source>
        <dbReference type="Pfam" id="PF13908"/>
    </source>
</evidence>
<name>A0A3M7T4V7_BRAPC</name>
<feature type="domain" description="Shisa N-terminal" evidence="3">
    <location>
        <begin position="9"/>
        <end position="49"/>
    </location>
</feature>
<evidence type="ECO:0000313" key="5">
    <source>
        <dbReference type="Proteomes" id="UP000276133"/>
    </source>
</evidence>
<comment type="caution">
    <text evidence="4">The sequence shown here is derived from an EMBL/GenBank/DDBJ whole genome shotgun (WGS) entry which is preliminary data.</text>
</comment>
<feature type="transmembrane region" description="Helical" evidence="2">
    <location>
        <begin position="98"/>
        <end position="121"/>
    </location>
</feature>
<proteinExistence type="predicted"/>
<organism evidence="4 5">
    <name type="scientific">Brachionus plicatilis</name>
    <name type="common">Marine rotifer</name>
    <name type="synonym">Brachionus muelleri</name>
    <dbReference type="NCBI Taxonomy" id="10195"/>
    <lineage>
        <taxon>Eukaryota</taxon>
        <taxon>Metazoa</taxon>
        <taxon>Spiralia</taxon>
        <taxon>Gnathifera</taxon>
        <taxon>Rotifera</taxon>
        <taxon>Eurotatoria</taxon>
        <taxon>Monogononta</taxon>
        <taxon>Pseudotrocha</taxon>
        <taxon>Ploima</taxon>
        <taxon>Brachionidae</taxon>
        <taxon>Brachionus</taxon>
    </lineage>
</organism>
<reference evidence="4 5" key="1">
    <citation type="journal article" date="2018" name="Sci. Rep.">
        <title>Genomic signatures of local adaptation to the degree of environmental predictability in rotifers.</title>
        <authorList>
            <person name="Franch-Gras L."/>
            <person name="Hahn C."/>
            <person name="Garcia-Roger E.M."/>
            <person name="Carmona M.J."/>
            <person name="Serra M."/>
            <person name="Gomez A."/>
        </authorList>
    </citation>
    <scope>NUCLEOTIDE SEQUENCE [LARGE SCALE GENOMIC DNA]</scope>
    <source>
        <strain evidence="4">HYR1</strain>
    </source>
</reference>
<feature type="region of interest" description="Disordered" evidence="1">
    <location>
        <begin position="134"/>
        <end position="161"/>
    </location>
</feature>
<sequence length="337" mass="37492">MEDPGNYERYCSSYYDKHGLYNDGFPCPADKYCCQSADGIKMCCSFKQNDNSFMPSSSKSSVILSTISNINRQKVYLAGQNHFTSQSSLNILLSNSNVVISICAALTVLLVLTGLVLMCVCKCMSRSTNRSVKKSLDHRSAYSRNSNSTCSTSTSSQSPKTNQLTICCGEELEEQQKILSINPSEVSHHSQRAPLSNDIMQKSLINPNLASLLAHTNLIRPAFSSGSSNVGLINNHSANTTQTSFLTSHLNENNLNELGDYCTNEENEDFLVSTSSNLEFLKAHSMFNSTPLNYYPSINDKRKKEQAFNELKSNTQNCEQMNVDFRFSTFLPPINNF</sequence>
<protein>
    <recommendedName>
        <fullName evidence="3">Shisa N-terminal domain-containing protein</fullName>
    </recommendedName>
</protein>
<dbReference type="Proteomes" id="UP000276133">
    <property type="component" value="Unassembled WGS sequence"/>
</dbReference>
<evidence type="ECO:0000256" key="2">
    <source>
        <dbReference type="SAM" id="Phobius"/>
    </source>
</evidence>
<keyword evidence="5" id="KW-1185">Reference proteome</keyword>
<keyword evidence="2" id="KW-1133">Transmembrane helix</keyword>
<evidence type="ECO:0000256" key="1">
    <source>
        <dbReference type="SAM" id="MobiDB-lite"/>
    </source>
</evidence>
<evidence type="ECO:0000313" key="4">
    <source>
        <dbReference type="EMBL" id="RNA43021.1"/>
    </source>
</evidence>